<organism evidence="2 3">
    <name type="scientific">Paracoccus limosus</name>
    <dbReference type="NCBI Taxonomy" id="913252"/>
    <lineage>
        <taxon>Bacteria</taxon>
        <taxon>Pseudomonadati</taxon>
        <taxon>Pseudomonadota</taxon>
        <taxon>Alphaproteobacteria</taxon>
        <taxon>Rhodobacterales</taxon>
        <taxon>Paracoccaceae</taxon>
        <taxon>Paracoccus</taxon>
    </lineage>
</organism>
<comment type="caution">
    <text evidence="2">The sequence shown here is derived from an EMBL/GenBank/DDBJ whole genome shotgun (WGS) entry which is preliminary data.</text>
</comment>
<protein>
    <submittedName>
        <fullName evidence="2">DUF563 domain-containing protein</fullName>
    </submittedName>
</protein>
<proteinExistence type="predicted"/>
<evidence type="ECO:0000313" key="2">
    <source>
        <dbReference type="EMBL" id="MTH34198.1"/>
    </source>
</evidence>
<name>A0A844H792_9RHOB</name>
<dbReference type="AlphaFoldDB" id="A0A844H792"/>
<keyword evidence="3" id="KW-1185">Reference proteome</keyword>
<dbReference type="RefSeq" id="WP_155063755.1">
    <property type="nucleotide sequence ID" value="NZ_WMIF01000006.1"/>
</dbReference>
<dbReference type="Pfam" id="PF04577">
    <property type="entry name" value="Glyco_transf_61"/>
    <property type="match status" value="1"/>
</dbReference>
<evidence type="ECO:0000313" key="3">
    <source>
        <dbReference type="Proteomes" id="UP000442533"/>
    </source>
</evidence>
<sequence>MSLDLRREPLDAFYMPSIHRGLSYLPPRPGWVIRPAPSARIGLHAASDRDEVLEMQQTQIDTQQRRLLGTVMEINACPVVLERVEYADGVAAIDGRFVLNGAAGDRLRTRYDVQNSAPRVQERLAIALRQGRFGGPFQPPVWHAESDHLPIALELRNGFNYFHFTMETLGALAHFADAPGQQPIHLHMRKPELRDFMPAFVRALYPELAPRLSFESAPRRYAAVRSVFNHRHYLYQVQDSRIDKAAEAAMAPDWANLRGDMVTRRAVLLASFDSSQRLLRDRALRVLPRALLSGMPRLVWMGRAQDGAARQRELAGAGPLHETLRERGFETVLFEHLQPLEQIAAMQAADIVLAPHGAGLANMIYARPDTLVIEIGNSQTQLYRWGDFLAAAHVARCNYETVFCDLPGVEEPGSLPTVRQGMLGIRIGQRGVDTILRLIDRDLRRRQRRAARSRQAGLDASA</sequence>
<dbReference type="InterPro" id="IPR049625">
    <property type="entry name" value="Glyco_transf_61_cat"/>
</dbReference>
<dbReference type="Proteomes" id="UP000442533">
    <property type="component" value="Unassembled WGS sequence"/>
</dbReference>
<feature type="domain" description="Glycosyltransferase 61 catalytic" evidence="1">
    <location>
        <begin position="161"/>
        <end position="373"/>
    </location>
</feature>
<accession>A0A844H792</accession>
<dbReference type="GO" id="GO:0016757">
    <property type="term" value="F:glycosyltransferase activity"/>
    <property type="evidence" value="ECO:0007669"/>
    <property type="project" value="InterPro"/>
</dbReference>
<dbReference type="OrthoDB" id="288504at2"/>
<dbReference type="EMBL" id="WMIF01000006">
    <property type="protein sequence ID" value="MTH34198.1"/>
    <property type="molecule type" value="Genomic_DNA"/>
</dbReference>
<evidence type="ECO:0000259" key="1">
    <source>
        <dbReference type="Pfam" id="PF04577"/>
    </source>
</evidence>
<reference evidence="2 3" key="1">
    <citation type="submission" date="2019-11" db="EMBL/GenBank/DDBJ databases">
        <authorList>
            <person name="Dong K."/>
        </authorList>
    </citation>
    <scope>NUCLEOTIDE SEQUENCE [LARGE SCALE GENOMIC DNA]</scope>
    <source>
        <strain evidence="2 3">JCM 17370</strain>
    </source>
</reference>
<gene>
    <name evidence="2" type="ORF">GL279_06230</name>
</gene>